<sequence>MHLEPPPVRMRSDLHRMRMLRTRVVSTSEPLTRFRTPSLHRARCCPQVRWRISRCTTTLCRCRIRFVPHWFGVSGTHAVSS</sequence>
<proteinExistence type="predicted"/>
<dbReference type="EMBL" id="ML976079">
    <property type="protein sequence ID" value="KAF1939537.1"/>
    <property type="molecule type" value="Genomic_DNA"/>
</dbReference>
<dbReference type="AlphaFoldDB" id="A0A6A5SQX7"/>
<protein>
    <submittedName>
        <fullName evidence="1">Uncharacterized protein</fullName>
    </submittedName>
</protein>
<evidence type="ECO:0000313" key="2">
    <source>
        <dbReference type="Proteomes" id="UP000800038"/>
    </source>
</evidence>
<organism evidence="1 2">
    <name type="scientific">Clathrospora elynae</name>
    <dbReference type="NCBI Taxonomy" id="706981"/>
    <lineage>
        <taxon>Eukaryota</taxon>
        <taxon>Fungi</taxon>
        <taxon>Dikarya</taxon>
        <taxon>Ascomycota</taxon>
        <taxon>Pezizomycotina</taxon>
        <taxon>Dothideomycetes</taxon>
        <taxon>Pleosporomycetidae</taxon>
        <taxon>Pleosporales</taxon>
        <taxon>Diademaceae</taxon>
        <taxon>Clathrospora</taxon>
    </lineage>
</organism>
<dbReference type="Proteomes" id="UP000800038">
    <property type="component" value="Unassembled WGS sequence"/>
</dbReference>
<accession>A0A6A5SQX7</accession>
<reference evidence="1" key="1">
    <citation type="journal article" date="2020" name="Stud. Mycol.">
        <title>101 Dothideomycetes genomes: a test case for predicting lifestyles and emergence of pathogens.</title>
        <authorList>
            <person name="Haridas S."/>
            <person name="Albert R."/>
            <person name="Binder M."/>
            <person name="Bloem J."/>
            <person name="Labutti K."/>
            <person name="Salamov A."/>
            <person name="Andreopoulos B."/>
            <person name="Baker S."/>
            <person name="Barry K."/>
            <person name="Bills G."/>
            <person name="Bluhm B."/>
            <person name="Cannon C."/>
            <person name="Castanera R."/>
            <person name="Culley D."/>
            <person name="Daum C."/>
            <person name="Ezra D."/>
            <person name="Gonzalez J."/>
            <person name="Henrissat B."/>
            <person name="Kuo A."/>
            <person name="Liang C."/>
            <person name="Lipzen A."/>
            <person name="Lutzoni F."/>
            <person name="Magnuson J."/>
            <person name="Mondo S."/>
            <person name="Nolan M."/>
            <person name="Ohm R."/>
            <person name="Pangilinan J."/>
            <person name="Park H.-J."/>
            <person name="Ramirez L."/>
            <person name="Alfaro M."/>
            <person name="Sun H."/>
            <person name="Tritt A."/>
            <person name="Yoshinaga Y."/>
            <person name="Zwiers L.-H."/>
            <person name="Turgeon B."/>
            <person name="Goodwin S."/>
            <person name="Spatafora J."/>
            <person name="Crous P."/>
            <person name="Grigoriev I."/>
        </authorList>
    </citation>
    <scope>NUCLEOTIDE SEQUENCE</scope>
    <source>
        <strain evidence="1">CBS 161.51</strain>
    </source>
</reference>
<evidence type="ECO:0000313" key="1">
    <source>
        <dbReference type="EMBL" id="KAF1939537.1"/>
    </source>
</evidence>
<name>A0A6A5SQX7_9PLEO</name>
<gene>
    <name evidence="1" type="ORF">EJ02DRAFT_254810</name>
</gene>
<keyword evidence="2" id="KW-1185">Reference proteome</keyword>